<evidence type="ECO:0000256" key="3">
    <source>
        <dbReference type="ARBA" id="ARBA00022701"/>
    </source>
</evidence>
<dbReference type="GO" id="GO:0005874">
    <property type="term" value="C:microtubule"/>
    <property type="evidence" value="ECO:0007669"/>
    <property type="project" value="UniProtKB-KW"/>
</dbReference>
<reference evidence="7" key="1">
    <citation type="submission" date="2020-04" db="EMBL/GenBank/DDBJ databases">
        <authorList>
            <person name="Alioto T."/>
            <person name="Alioto T."/>
            <person name="Gomez Garrido J."/>
        </authorList>
    </citation>
    <scope>NUCLEOTIDE SEQUENCE</scope>
    <source>
        <strain evidence="7">A484AB</strain>
    </source>
</reference>
<evidence type="ECO:0000256" key="2">
    <source>
        <dbReference type="ARBA" id="ARBA00022598"/>
    </source>
</evidence>
<dbReference type="Gene3D" id="3.30.470.20">
    <property type="entry name" value="ATP-grasp fold, B domain"/>
    <property type="match status" value="1"/>
</dbReference>
<comment type="similarity">
    <text evidence="1">Belongs to the tubulin--tyrosine ligase family.</text>
</comment>
<organism evidence="7 8">
    <name type="scientific">Paramuricea clavata</name>
    <name type="common">Red gorgonian</name>
    <name type="synonym">Violescent sea-whip</name>
    <dbReference type="NCBI Taxonomy" id="317549"/>
    <lineage>
        <taxon>Eukaryota</taxon>
        <taxon>Metazoa</taxon>
        <taxon>Cnidaria</taxon>
        <taxon>Anthozoa</taxon>
        <taxon>Octocorallia</taxon>
        <taxon>Malacalcyonacea</taxon>
        <taxon>Plexauridae</taxon>
        <taxon>Paramuricea</taxon>
    </lineage>
</organism>
<keyword evidence="4" id="KW-0547">Nucleotide-binding</keyword>
<accession>A0A6S7IBK1</accession>
<dbReference type="InterPro" id="IPR004344">
    <property type="entry name" value="TTL/TTLL_fam"/>
</dbReference>
<evidence type="ECO:0000256" key="5">
    <source>
        <dbReference type="ARBA" id="ARBA00022840"/>
    </source>
</evidence>
<evidence type="ECO:0000313" key="8">
    <source>
        <dbReference type="Proteomes" id="UP001152795"/>
    </source>
</evidence>
<feature type="region of interest" description="Disordered" evidence="6">
    <location>
        <begin position="1"/>
        <end position="54"/>
    </location>
</feature>
<dbReference type="Proteomes" id="UP001152795">
    <property type="component" value="Unassembled WGS sequence"/>
</dbReference>
<dbReference type="GO" id="GO:0070740">
    <property type="term" value="F:tubulin-glutamic acid ligase activity"/>
    <property type="evidence" value="ECO:0007669"/>
    <property type="project" value="TreeGrafter"/>
</dbReference>
<feature type="compositionally biased region" description="Basic residues" evidence="6">
    <location>
        <begin position="44"/>
        <end position="54"/>
    </location>
</feature>
<keyword evidence="5" id="KW-0067">ATP-binding</keyword>
<keyword evidence="8" id="KW-1185">Reference proteome</keyword>
<evidence type="ECO:0000256" key="4">
    <source>
        <dbReference type="ARBA" id="ARBA00022741"/>
    </source>
</evidence>
<dbReference type="GO" id="GO:0036064">
    <property type="term" value="C:ciliary basal body"/>
    <property type="evidence" value="ECO:0007669"/>
    <property type="project" value="TreeGrafter"/>
</dbReference>
<dbReference type="SUPFAM" id="SSF56059">
    <property type="entry name" value="Glutathione synthetase ATP-binding domain-like"/>
    <property type="match status" value="1"/>
</dbReference>
<dbReference type="PANTHER" id="PTHR12241">
    <property type="entry name" value="TUBULIN POLYGLUTAMYLASE"/>
    <property type="match status" value="1"/>
</dbReference>
<dbReference type="PANTHER" id="PTHR12241:SF161">
    <property type="entry name" value="TUBULIN POLYGLUTAMYLASE TTLL6"/>
    <property type="match status" value="1"/>
</dbReference>
<dbReference type="AlphaFoldDB" id="A0A6S7IBK1"/>
<proteinExistence type="inferred from homology"/>
<dbReference type="GO" id="GO:0015631">
    <property type="term" value="F:tubulin binding"/>
    <property type="evidence" value="ECO:0007669"/>
    <property type="project" value="TreeGrafter"/>
</dbReference>
<evidence type="ECO:0000256" key="1">
    <source>
        <dbReference type="ARBA" id="ARBA00006820"/>
    </source>
</evidence>
<keyword evidence="3" id="KW-0493">Microtubule</keyword>
<gene>
    <name evidence="7" type="ORF">PACLA_8A012114</name>
</gene>
<dbReference type="Pfam" id="PF03133">
    <property type="entry name" value="TTL"/>
    <property type="match status" value="1"/>
</dbReference>
<dbReference type="FunFam" id="3.30.470.20:FF:000009">
    <property type="entry name" value="tubulin polyglutamylase TTLL5 isoform X1"/>
    <property type="match status" value="1"/>
</dbReference>
<evidence type="ECO:0000313" key="7">
    <source>
        <dbReference type="EMBL" id="CAB4003452.1"/>
    </source>
</evidence>
<dbReference type="GO" id="GO:0000226">
    <property type="term" value="P:microtubule cytoskeleton organization"/>
    <property type="evidence" value="ECO:0007669"/>
    <property type="project" value="TreeGrafter"/>
</dbReference>
<dbReference type="GO" id="GO:0005524">
    <property type="term" value="F:ATP binding"/>
    <property type="evidence" value="ECO:0007669"/>
    <property type="project" value="UniProtKB-KW"/>
</dbReference>
<dbReference type="PROSITE" id="PS51221">
    <property type="entry name" value="TTL"/>
    <property type="match status" value="1"/>
</dbReference>
<feature type="compositionally biased region" description="Acidic residues" evidence="6">
    <location>
        <begin position="1"/>
        <end position="15"/>
    </location>
</feature>
<keyword evidence="2" id="KW-0436">Ligase</keyword>
<comment type="caution">
    <text evidence="7">The sequence shown here is derived from an EMBL/GenBank/DDBJ whole genome shotgun (WGS) entry which is preliminary data.</text>
</comment>
<dbReference type="EMBL" id="CACRXK020004634">
    <property type="protein sequence ID" value="CAB4003452.1"/>
    <property type="molecule type" value="Genomic_DNA"/>
</dbReference>
<protein>
    <submittedName>
        <fullName evidence="7">Tubulin polyglutamylase ttll6-like</fullName>
    </submittedName>
</protein>
<sequence length="420" mass="49154">MAENDLEGETSDIDDNEQRGESEIEGEAAEEIAKECPEQLISRRPSKKTKTKKRRKRWLGINLSNCKYESVRRVGKRFGMKEVGEDEDWSLFWTDYSVALERCMDMKRYQKINHFPGMIEICRKDLLARNMNRLLKLYPKDYQVFPKTWVLPADYSDFQAFCRQKKNKSFICKPESGSQGKGIFVTKNPKDIKPGEHMICQQYVSKPFLIDGFKFDLRIYILISSCDPLRIFVYKDGLARFATVQYSEPSNSNVEDMCMHLTNYAINKHSKDFDRDEESGSKRRITTVDTWFEENGYDSAKIWADIEDVMIKTLISAHPILKHNYRTCFPNHNKGSACFEILGFDILLDRKLKPWVLEVNHSPSFHTDSKLDKEVKEGLIYDTLNLVNFNSCDKKKCLEEDRKKVQERLLHKQKQPKDGK</sequence>
<name>A0A6S7IBK1_PARCT</name>
<evidence type="ECO:0000256" key="6">
    <source>
        <dbReference type="SAM" id="MobiDB-lite"/>
    </source>
</evidence>
<dbReference type="OrthoDB" id="202825at2759"/>